<protein>
    <submittedName>
        <fullName evidence="1">Uncharacterized protein</fullName>
    </submittedName>
</protein>
<sequence length="1082" mass="118977">MNGEVQLIVTAGSVVTYKTGAQPNGVAPIIQNDTSVPPLLSNAILNAFVTQVTNGGDGTIKAYDSSDTLLATYQLNTVGTTVGGSEGQYSFQLLTVPAPDPNTVYITFTIGGVSSYYLDLFENESISQNWQYTDLNNFQALGAFSREFRIPVTDRNQLALGALFDVNYSGGINNYFHYKLPAEIRVDTLPIAKGYVRVRKIYQQQGKLNEIELAFYAETPDLYKAIGEKKLAVLSDLPNLNEVVKYDNVTLATSERIWALMDRGQLWSEEGQPSTRRITNPSAPLFAADLTPALRWDYLLQQIFDDAGFELEAGSLMTILAGYYMPWINKSYLDTDDLGSQYAFRAYNSSNITMPVTASGAISAFVYYAPVTEVFDNNANFDPTTGIYTAPGGGLYTFHVTLNVQSTSYAGDGSTTNLLFYFRINGGTPQYFDTFNYHDELTIDFTTGLNLIQGDTVEFAFRYEILQFNGAIGGTATVNILNGDGFLGSSLIELIGTQFKYGSTFIYNLNAPDMRQIDFVNDVIKMHNCVIVPDRINPNKISIVPYNSYIGSGDDRDWNAKLDISKDITIYSTVELQKNKTTFTYTAGEDYLSKLYKDNGRIYGDYKAEGYTVNPDVAKSSFTTGENSVQLITRSMPCGLIPGTDAAVPQFINDKNEFIVPGPRCGFSVNEINIQIFDDSVGVEAPVIYGVPTLSHYSDPFPSLDDFDLNWAPEVPPSQINANPYNNLFNLYWRNAMNELYSPDARIMEAYFALDLSDILTFKFNDIIFVNGAQWRILEVTDYKVGNFESTRVKLMKYLRTEADCSSTPGTISTNGIVNFVDGNGDPVASTQSCCVRYGYSWSESEAECFAFNQSGDRPTNGIIGTTTAPIPRNVVLQQNNGNSGRTVSGVAIDIIGGNNNTLAVGDTLKLDAEVRGNAMIGKNVYTNLPGLHLGGGFTNDNRTIYSEGSRQYGVTIQGIKDTLTASGSKLNFTIEDKAASYIELPNDTHLMCVVSINVFNFDTNNYHSSLHHVFLRKVGGTATASAVTTINTINSFPSLTLTFSVDTTTNTAQHRMIMTAGGGGFPYNVQATMSIQYTQIR</sequence>
<dbReference type="InterPro" id="IPR008983">
    <property type="entry name" value="Tumour_necrosis_fac-like_dom"/>
</dbReference>
<evidence type="ECO:0000313" key="1">
    <source>
        <dbReference type="EMBL" id="CAB4188634.1"/>
    </source>
</evidence>
<proteinExistence type="predicted"/>
<organism evidence="1">
    <name type="scientific">uncultured Caudovirales phage</name>
    <dbReference type="NCBI Taxonomy" id="2100421"/>
    <lineage>
        <taxon>Viruses</taxon>
        <taxon>Duplodnaviria</taxon>
        <taxon>Heunggongvirae</taxon>
        <taxon>Uroviricota</taxon>
        <taxon>Caudoviricetes</taxon>
        <taxon>Peduoviridae</taxon>
        <taxon>Maltschvirus</taxon>
        <taxon>Maltschvirus maltsch</taxon>
    </lineage>
</organism>
<reference evidence="1" key="1">
    <citation type="submission" date="2020-05" db="EMBL/GenBank/DDBJ databases">
        <authorList>
            <person name="Chiriac C."/>
            <person name="Salcher M."/>
            <person name="Ghai R."/>
            <person name="Kavagutti S V."/>
        </authorList>
    </citation>
    <scope>NUCLEOTIDE SEQUENCE</scope>
</reference>
<dbReference type="EMBL" id="LR797129">
    <property type="protein sequence ID" value="CAB4188634.1"/>
    <property type="molecule type" value="Genomic_DNA"/>
</dbReference>
<dbReference type="Gene3D" id="2.60.120.40">
    <property type="match status" value="1"/>
</dbReference>
<accession>A0A6J5RAJ6</accession>
<dbReference type="SUPFAM" id="SSF49842">
    <property type="entry name" value="TNF-like"/>
    <property type="match status" value="1"/>
</dbReference>
<gene>
    <name evidence="1" type="ORF">UFOVP1175_44</name>
</gene>
<name>A0A6J5RAJ6_9CAUD</name>